<name>A0A409Y4J2_9AGAR</name>
<comment type="caution">
    <text evidence="1">The sequence shown here is derived from an EMBL/GenBank/DDBJ whole genome shotgun (WGS) entry which is preliminary data.</text>
</comment>
<protein>
    <submittedName>
        <fullName evidence="1">Uncharacterized protein</fullName>
    </submittedName>
</protein>
<sequence length="122" mass="13892">MSDLQDVGQKIKKCFKWDRSPHSPHEFQFDAIIKAQLLRKDVLVHARRHWSGEDIHPFIAAGPHAHESAKGKVTFMVTLLIALQEEQVKTFQEKYKREATAVNSSHGGCTKEVIADICQGKW</sequence>
<dbReference type="InParanoid" id="A0A409Y4J2"/>
<dbReference type="OrthoDB" id="10261556at2759"/>
<accession>A0A409Y4J2</accession>
<dbReference type="EMBL" id="NHYE01001170">
    <property type="protein sequence ID" value="PPQ97898.1"/>
    <property type="molecule type" value="Genomic_DNA"/>
</dbReference>
<organism evidence="1 2">
    <name type="scientific">Gymnopilus dilepis</name>
    <dbReference type="NCBI Taxonomy" id="231916"/>
    <lineage>
        <taxon>Eukaryota</taxon>
        <taxon>Fungi</taxon>
        <taxon>Dikarya</taxon>
        <taxon>Basidiomycota</taxon>
        <taxon>Agaricomycotina</taxon>
        <taxon>Agaricomycetes</taxon>
        <taxon>Agaricomycetidae</taxon>
        <taxon>Agaricales</taxon>
        <taxon>Agaricineae</taxon>
        <taxon>Hymenogastraceae</taxon>
        <taxon>Gymnopilus</taxon>
    </lineage>
</organism>
<gene>
    <name evidence="1" type="ORF">CVT26_013083</name>
</gene>
<keyword evidence="2" id="KW-1185">Reference proteome</keyword>
<evidence type="ECO:0000313" key="1">
    <source>
        <dbReference type="EMBL" id="PPQ97898.1"/>
    </source>
</evidence>
<reference evidence="1 2" key="1">
    <citation type="journal article" date="2018" name="Evol. Lett.">
        <title>Horizontal gene cluster transfer increased hallucinogenic mushroom diversity.</title>
        <authorList>
            <person name="Reynolds H.T."/>
            <person name="Vijayakumar V."/>
            <person name="Gluck-Thaler E."/>
            <person name="Korotkin H.B."/>
            <person name="Matheny P.B."/>
            <person name="Slot J.C."/>
        </authorList>
    </citation>
    <scope>NUCLEOTIDE SEQUENCE [LARGE SCALE GENOMIC DNA]</scope>
    <source>
        <strain evidence="1 2">SRW20</strain>
    </source>
</reference>
<dbReference type="AlphaFoldDB" id="A0A409Y4J2"/>
<proteinExistence type="predicted"/>
<evidence type="ECO:0000313" key="2">
    <source>
        <dbReference type="Proteomes" id="UP000284706"/>
    </source>
</evidence>
<dbReference type="Proteomes" id="UP000284706">
    <property type="component" value="Unassembled WGS sequence"/>
</dbReference>